<gene>
    <name evidence="1" type="ORF">AVL55_11160</name>
</gene>
<dbReference type="EMBL" id="CP014323">
    <property type="protein sequence ID" value="AMJ98677.1"/>
    <property type="molecule type" value="Genomic_DNA"/>
</dbReference>
<evidence type="ECO:0000313" key="2">
    <source>
        <dbReference type="Proteomes" id="UP000063991"/>
    </source>
</evidence>
<accession>A0A126Q068</accession>
<dbReference type="AlphaFoldDB" id="A0A126Q068"/>
<dbReference type="Proteomes" id="UP000063991">
    <property type="component" value="Chromosome"/>
</dbReference>
<protein>
    <submittedName>
        <fullName evidence="1">Uncharacterized protein</fullName>
    </submittedName>
</protein>
<sequence length="80" mass="9461">MTNIISFPLYREAEELLTEHGLKEKIQDMELKKDITESVALFRRRYEHFPKAAFLPLLGLLEKHWRPDDVIFALDPAFFA</sequence>
<proteinExistence type="predicted"/>
<evidence type="ECO:0000313" key="1">
    <source>
        <dbReference type="EMBL" id="AMJ98677.1"/>
    </source>
</evidence>
<name>A0A126Q068_ALTMA</name>
<dbReference type="RefSeq" id="WP_061095184.1">
    <property type="nucleotide sequence ID" value="NZ_CP014323.1"/>
</dbReference>
<organism evidence="1 2">
    <name type="scientific">Alteromonas macleodii</name>
    <name type="common">Pseudoalteromonas macleodii</name>
    <dbReference type="NCBI Taxonomy" id="28108"/>
    <lineage>
        <taxon>Bacteria</taxon>
        <taxon>Pseudomonadati</taxon>
        <taxon>Pseudomonadota</taxon>
        <taxon>Gammaproteobacteria</taxon>
        <taxon>Alteromonadales</taxon>
        <taxon>Alteromonadaceae</taxon>
        <taxon>Alteromonas/Salinimonas group</taxon>
        <taxon>Alteromonas</taxon>
    </lineage>
</organism>
<reference evidence="1 2" key="1">
    <citation type="submission" date="2015-12" db="EMBL/GenBank/DDBJ databases">
        <authorList>
            <person name="Shamseldin A."/>
            <person name="Moawad H."/>
            <person name="Abd El-Rahim W.M."/>
            <person name="Sadowsky M.J."/>
        </authorList>
    </citation>
    <scope>NUCLEOTIDE SEQUENCE [LARGE SCALE GENOMIC DNA]</scope>
    <source>
        <strain evidence="1 2">D7</strain>
    </source>
</reference>